<gene>
    <name evidence="2" type="ORF">Salat_2291500</name>
</gene>
<reference evidence="2" key="2">
    <citation type="journal article" date="2024" name="Plant">
        <title>Genomic evolution and insights into agronomic trait innovations of Sesamum species.</title>
        <authorList>
            <person name="Miao H."/>
            <person name="Wang L."/>
            <person name="Qu L."/>
            <person name="Liu H."/>
            <person name="Sun Y."/>
            <person name="Le M."/>
            <person name="Wang Q."/>
            <person name="Wei S."/>
            <person name="Zheng Y."/>
            <person name="Lin W."/>
            <person name="Duan Y."/>
            <person name="Cao H."/>
            <person name="Xiong S."/>
            <person name="Wang X."/>
            <person name="Wei L."/>
            <person name="Li C."/>
            <person name="Ma Q."/>
            <person name="Ju M."/>
            <person name="Zhao R."/>
            <person name="Li G."/>
            <person name="Mu C."/>
            <person name="Tian Q."/>
            <person name="Mei H."/>
            <person name="Zhang T."/>
            <person name="Gao T."/>
            <person name="Zhang H."/>
        </authorList>
    </citation>
    <scope>NUCLEOTIDE SEQUENCE</scope>
    <source>
        <strain evidence="2">3651</strain>
    </source>
</reference>
<feature type="region of interest" description="Disordered" evidence="1">
    <location>
        <begin position="1"/>
        <end position="122"/>
    </location>
</feature>
<dbReference type="EMBL" id="JACGWO010000009">
    <property type="protein sequence ID" value="KAK4418787.1"/>
    <property type="molecule type" value="Genomic_DNA"/>
</dbReference>
<organism evidence="2 3">
    <name type="scientific">Sesamum alatum</name>
    <dbReference type="NCBI Taxonomy" id="300844"/>
    <lineage>
        <taxon>Eukaryota</taxon>
        <taxon>Viridiplantae</taxon>
        <taxon>Streptophyta</taxon>
        <taxon>Embryophyta</taxon>
        <taxon>Tracheophyta</taxon>
        <taxon>Spermatophyta</taxon>
        <taxon>Magnoliopsida</taxon>
        <taxon>eudicotyledons</taxon>
        <taxon>Gunneridae</taxon>
        <taxon>Pentapetalae</taxon>
        <taxon>asterids</taxon>
        <taxon>lamiids</taxon>
        <taxon>Lamiales</taxon>
        <taxon>Pedaliaceae</taxon>
        <taxon>Sesamum</taxon>
    </lineage>
</organism>
<keyword evidence="3" id="KW-1185">Reference proteome</keyword>
<feature type="compositionally biased region" description="Polar residues" evidence="1">
    <location>
        <begin position="31"/>
        <end position="47"/>
    </location>
</feature>
<dbReference type="Proteomes" id="UP001293254">
    <property type="component" value="Unassembled WGS sequence"/>
</dbReference>
<evidence type="ECO:0000313" key="2">
    <source>
        <dbReference type="EMBL" id="KAK4418787.1"/>
    </source>
</evidence>
<name>A0AAE2CE53_9LAMI</name>
<proteinExistence type="predicted"/>
<feature type="compositionally biased region" description="Basic and acidic residues" evidence="1">
    <location>
        <begin position="59"/>
        <end position="70"/>
    </location>
</feature>
<reference evidence="2" key="1">
    <citation type="submission" date="2020-06" db="EMBL/GenBank/DDBJ databases">
        <authorList>
            <person name="Li T."/>
            <person name="Hu X."/>
            <person name="Zhang T."/>
            <person name="Song X."/>
            <person name="Zhang H."/>
            <person name="Dai N."/>
            <person name="Sheng W."/>
            <person name="Hou X."/>
            <person name="Wei L."/>
        </authorList>
    </citation>
    <scope>NUCLEOTIDE SEQUENCE</scope>
    <source>
        <strain evidence="2">3651</strain>
        <tissue evidence="2">Leaf</tissue>
    </source>
</reference>
<sequence length="154" mass="17289">MWAALSLQPPKPWPPNALSTTKLPPPRHSVTIANLQNGDGITALDSNKPQHRNATKSGIPEKQELEERQKQKQKQKQLSGADILMALERATADKAKKKKDKRNTFRGGRNNAKQEETSSFSTDVRPLCIKPEWSGRLEELETTLQQLVHTHGHT</sequence>
<evidence type="ECO:0000256" key="1">
    <source>
        <dbReference type="SAM" id="MobiDB-lite"/>
    </source>
</evidence>
<accession>A0AAE2CE53</accession>
<dbReference type="PANTHER" id="PTHR37728">
    <property type="entry name" value="BNAA04G26730D PROTEIN"/>
    <property type="match status" value="1"/>
</dbReference>
<dbReference type="PANTHER" id="PTHR37728:SF1">
    <property type="entry name" value="OS06G0132300 PROTEIN"/>
    <property type="match status" value="1"/>
</dbReference>
<comment type="caution">
    <text evidence="2">The sequence shown here is derived from an EMBL/GenBank/DDBJ whole genome shotgun (WGS) entry which is preliminary data.</text>
</comment>
<dbReference type="AlphaFoldDB" id="A0AAE2CE53"/>
<evidence type="ECO:0000313" key="3">
    <source>
        <dbReference type="Proteomes" id="UP001293254"/>
    </source>
</evidence>
<protein>
    <submittedName>
        <fullName evidence="2">Uncharacterized protein</fullName>
    </submittedName>
</protein>